<evidence type="ECO:0000313" key="4">
    <source>
        <dbReference type="Proteomes" id="UP000430564"/>
    </source>
</evidence>
<dbReference type="Pfam" id="PF07331">
    <property type="entry name" value="TctB"/>
    <property type="match status" value="1"/>
</dbReference>
<feature type="transmembrane region" description="Helical" evidence="1">
    <location>
        <begin position="40"/>
        <end position="62"/>
    </location>
</feature>
<feature type="transmembrane region" description="Helical" evidence="1">
    <location>
        <begin position="123"/>
        <end position="149"/>
    </location>
</feature>
<feature type="transmembrane region" description="Helical" evidence="1">
    <location>
        <begin position="82"/>
        <end position="111"/>
    </location>
</feature>
<keyword evidence="1" id="KW-1133">Transmembrane helix</keyword>
<keyword evidence="1" id="KW-0472">Membrane</keyword>
<keyword evidence="1" id="KW-0812">Transmembrane</keyword>
<proteinExistence type="predicted"/>
<dbReference type="EMBL" id="WEHX01000025">
    <property type="protein sequence ID" value="KAB7660951.1"/>
    <property type="molecule type" value="Genomic_DNA"/>
</dbReference>
<dbReference type="AlphaFoldDB" id="A0A6I1EKG6"/>
<evidence type="ECO:0000256" key="1">
    <source>
        <dbReference type="SAM" id="Phobius"/>
    </source>
</evidence>
<reference evidence="3 4" key="1">
    <citation type="submission" date="2019-10" db="EMBL/GenBank/DDBJ databases">
        <title>Genome diversity of Sutterella seckii.</title>
        <authorList>
            <person name="Chaplin A.V."/>
            <person name="Sokolova S.R."/>
            <person name="Mosin K.A."/>
            <person name="Ivanova E.L."/>
            <person name="Kochetkova T.O."/>
            <person name="Goltsov A.Y."/>
            <person name="Trofimov D.Y."/>
            <person name="Efimov B.A."/>
        </authorList>
    </citation>
    <scope>NUCLEOTIDE SEQUENCE [LARGE SCALE GENOMIC DNA]</scope>
    <source>
        <strain evidence="3 4">ASD393</strain>
    </source>
</reference>
<protein>
    <submittedName>
        <fullName evidence="3">Tripartite tricarboxylate transporter TctB family protein</fullName>
    </submittedName>
</protein>
<sequence>MLKNQKDFAAGLFYIAIGIFGATSLGDNEIGTLARMGPGYFPLIISAAIILTGLVIVVKSLLTTPLSDQDARIEWGKPFSALLILGSAAFYVATLLTLGFVLSIGLMVVISSLAHPLFRLRDALISAVLLTTLSALLFIGGLGLIVPLWPTFL</sequence>
<feature type="domain" description="DUF1468" evidence="2">
    <location>
        <begin position="9"/>
        <end position="147"/>
    </location>
</feature>
<name>A0A6I1EKG6_9BURK</name>
<dbReference type="RefSeq" id="WP_152158152.1">
    <property type="nucleotide sequence ID" value="NZ_WEHX01000025.1"/>
</dbReference>
<dbReference type="OrthoDB" id="7029611at2"/>
<comment type="caution">
    <text evidence="3">The sequence shown here is derived from an EMBL/GenBank/DDBJ whole genome shotgun (WGS) entry which is preliminary data.</text>
</comment>
<evidence type="ECO:0000313" key="3">
    <source>
        <dbReference type="EMBL" id="KAB7660951.1"/>
    </source>
</evidence>
<feature type="transmembrane region" description="Helical" evidence="1">
    <location>
        <begin position="12"/>
        <end position="28"/>
    </location>
</feature>
<dbReference type="InterPro" id="IPR009936">
    <property type="entry name" value="DUF1468"/>
</dbReference>
<dbReference type="Proteomes" id="UP000430564">
    <property type="component" value="Unassembled WGS sequence"/>
</dbReference>
<evidence type="ECO:0000259" key="2">
    <source>
        <dbReference type="Pfam" id="PF07331"/>
    </source>
</evidence>
<accession>A0A6I1EKG6</accession>
<organism evidence="3 4">
    <name type="scientific">Sutterella seckii</name>
    <dbReference type="NCBI Taxonomy" id="1944635"/>
    <lineage>
        <taxon>Bacteria</taxon>
        <taxon>Pseudomonadati</taxon>
        <taxon>Pseudomonadota</taxon>
        <taxon>Betaproteobacteria</taxon>
        <taxon>Burkholderiales</taxon>
        <taxon>Sutterellaceae</taxon>
        <taxon>Sutterella</taxon>
    </lineage>
</organism>
<gene>
    <name evidence="3" type="ORF">GBM95_05370</name>
</gene>